<dbReference type="RefSeq" id="WP_246302027.1">
    <property type="nucleotide sequence ID" value="NZ_JACCCW010000002.1"/>
</dbReference>
<accession>A0A7Y9PL01</accession>
<proteinExistence type="predicted"/>
<organism evidence="1 2">
    <name type="scientific">Granulicella arctica</name>
    <dbReference type="NCBI Taxonomy" id="940613"/>
    <lineage>
        <taxon>Bacteria</taxon>
        <taxon>Pseudomonadati</taxon>
        <taxon>Acidobacteriota</taxon>
        <taxon>Terriglobia</taxon>
        <taxon>Terriglobales</taxon>
        <taxon>Acidobacteriaceae</taxon>
        <taxon>Granulicella</taxon>
    </lineage>
</organism>
<dbReference type="EMBL" id="JACCCW010000002">
    <property type="protein sequence ID" value="NYF81003.1"/>
    <property type="molecule type" value="Genomic_DNA"/>
</dbReference>
<sequence length="77" mass="8137">MGYFVVFGETSGPIEPSEGTFDDPAFGQHLKAFFVAAFDHPGGVAEHLLGSIDQDSRVAAIDKDSRDGGELAGQPQQ</sequence>
<comment type="caution">
    <text evidence="1">The sequence shown here is derived from an EMBL/GenBank/DDBJ whole genome shotgun (WGS) entry which is preliminary data.</text>
</comment>
<name>A0A7Y9PL01_9BACT</name>
<gene>
    <name evidence="1" type="ORF">HDF17_003323</name>
</gene>
<dbReference type="Proteomes" id="UP000589520">
    <property type="component" value="Unassembled WGS sequence"/>
</dbReference>
<reference evidence="1 2" key="1">
    <citation type="submission" date="2020-07" db="EMBL/GenBank/DDBJ databases">
        <title>Genomic Encyclopedia of Type Strains, Phase IV (KMG-V): Genome sequencing to study the core and pangenomes of soil and plant-associated prokaryotes.</title>
        <authorList>
            <person name="Whitman W."/>
        </authorList>
    </citation>
    <scope>NUCLEOTIDE SEQUENCE [LARGE SCALE GENOMIC DNA]</scope>
    <source>
        <strain evidence="1 2">X4EP2</strain>
    </source>
</reference>
<evidence type="ECO:0000313" key="1">
    <source>
        <dbReference type="EMBL" id="NYF81003.1"/>
    </source>
</evidence>
<protein>
    <submittedName>
        <fullName evidence="1">Uncharacterized protein</fullName>
    </submittedName>
</protein>
<evidence type="ECO:0000313" key="2">
    <source>
        <dbReference type="Proteomes" id="UP000589520"/>
    </source>
</evidence>
<dbReference type="AlphaFoldDB" id="A0A7Y9PL01"/>
<keyword evidence="2" id="KW-1185">Reference proteome</keyword>